<dbReference type="PANTHER" id="PTHR13774">
    <property type="entry name" value="PHENAZINE BIOSYNTHESIS PROTEIN"/>
    <property type="match status" value="1"/>
</dbReference>
<dbReference type="GO" id="GO:0016853">
    <property type="term" value="F:isomerase activity"/>
    <property type="evidence" value="ECO:0007669"/>
    <property type="project" value="UniProtKB-KW"/>
</dbReference>
<dbReference type="EMBL" id="JAEQBW010000007">
    <property type="protein sequence ID" value="MBK6266242.1"/>
    <property type="molecule type" value="Genomic_DNA"/>
</dbReference>
<dbReference type="Pfam" id="PF02567">
    <property type="entry name" value="PhzC-PhzF"/>
    <property type="match status" value="1"/>
</dbReference>
<reference evidence="3" key="1">
    <citation type="submission" date="2021-01" db="EMBL/GenBank/DDBJ databases">
        <title>Marivirga aurantiaca sp. nov., isolated from intertidal surface sediments.</title>
        <authorList>
            <person name="Zhang M."/>
        </authorList>
    </citation>
    <scope>NUCLEOTIDE SEQUENCE</scope>
    <source>
        <strain evidence="3">S37H4</strain>
    </source>
</reference>
<name>A0A934X0K0_9BACT</name>
<gene>
    <name evidence="3" type="ORF">JKA74_14445</name>
</gene>
<keyword evidence="4" id="KW-1185">Reference proteome</keyword>
<organism evidence="3 4">
    <name type="scientific">Marivirga aurantiaca</name>
    <dbReference type="NCBI Taxonomy" id="2802615"/>
    <lineage>
        <taxon>Bacteria</taxon>
        <taxon>Pseudomonadati</taxon>
        <taxon>Bacteroidota</taxon>
        <taxon>Cytophagia</taxon>
        <taxon>Cytophagales</taxon>
        <taxon>Marivirgaceae</taxon>
        <taxon>Marivirga</taxon>
    </lineage>
</organism>
<comment type="caution">
    <text evidence="3">The sequence shown here is derived from an EMBL/GenBank/DDBJ whole genome shotgun (WGS) entry which is preliminary data.</text>
</comment>
<dbReference type="SUPFAM" id="SSF54506">
    <property type="entry name" value="Diaminopimelate epimerase-like"/>
    <property type="match status" value="1"/>
</dbReference>
<proteinExistence type="inferred from homology"/>
<dbReference type="GO" id="GO:0005737">
    <property type="term" value="C:cytoplasm"/>
    <property type="evidence" value="ECO:0007669"/>
    <property type="project" value="TreeGrafter"/>
</dbReference>
<dbReference type="Proteomes" id="UP000611723">
    <property type="component" value="Unassembled WGS sequence"/>
</dbReference>
<dbReference type="PIRSF" id="PIRSF016184">
    <property type="entry name" value="PhzC_PhzF"/>
    <property type="match status" value="1"/>
</dbReference>
<dbReference type="AlphaFoldDB" id="A0A934X0K0"/>
<protein>
    <submittedName>
        <fullName evidence="3">PhzF family phenazine biosynthesis protein</fullName>
    </submittedName>
</protein>
<evidence type="ECO:0000313" key="4">
    <source>
        <dbReference type="Proteomes" id="UP000611723"/>
    </source>
</evidence>
<dbReference type="InterPro" id="IPR003719">
    <property type="entry name" value="Phenazine_PhzF-like"/>
</dbReference>
<dbReference type="PANTHER" id="PTHR13774:SF17">
    <property type="entry name" value="PHENAZINE BIOSYNTHESIS-LIKE DOMAIN-CONTAINING PROTEIN"/>
    <property type="match status" value="1"/>
</dbReference>
<dbReference type="RefSeq" id="WP_201431926.1">
    <property type="nucleotide sequence ID" value="NZ_JAEQBW010000007.1"/>
</dbReference>
<dbReference type="Gene3D" id="3.10.310.10">
    <property type="entry name" value="Diaminopimelate Epimerase, Chain A, domain 1"/>
    <property type="match status" value="2"/>
</dbReference>
<accession>A0A934X0K0</accession>
<sequence>MKNFSFSITNVFSNLDMNLRGNPSAVILLDEELDRKTMQRIGKDLHQPATTFLWPTDQHNTFNIRWFAPDAEIGLCGHGSLAAIAFLTQLITQKTNTQPFKLISPKGVILGSKKNSNEYEINLEAISSTKLSSAPKGLEEALGQKIVEYHSSQNKHIVVLENEQNVAEMDPNFKLLQAIDVFGYAVTAPSEKFSFVSRTIVPHVQQLEDHATGSSHALLVPYWAEKLDIDNMVSVQLSPRGGYFSSSYKDKIVKLMGQAYNSVEGTFLL</sequence>
<comment type="similarity">
    <text evidence="1">Belongs to the PhzF family.</text>
</comment>
<evidence type="ECO:0000313" key="3">
    <source>
        <dbReference type="EMBL" id="MBK6266242.1"/>
    </source>
</evidence>
<keyword evidence="2" id="KW-0413">Isomerase</keyword>
<evidence type="ECO:0000256" key="1">
    <source>
        <dbReference type="ARBA" id="ARBA00008270"/>
    </source>
</evidence>
<evidence type="ECO:0000256" key="2">
    <source>
        <dbReference type="ARBA" id="ARBA00023235"/>
    </source>
</evidence>